<dbReference type="EMBL" id="KZ819671">
    <property type="protein sequence ID" value="PWN26558.1"/>
    <property type="molecule type" value="Genomic_DNA"/>
</dbReference>
<feature type="region of interest" description="Disordered" evidence="1">
    <location>
        <begin position="320"/>
        <end position="356"/>
    </location>
</feature>
<organism evidence="2 3">
    <name type="scientific">Jaminaea rosea</name>
    <dbReference type="NCBI Taxonomy" id="1569628"/>
    <lineage>
        <taxon>Eukaryota</taxon>
        <taxon>Fungi</taxon>
        <taxon>Dikarya</taxon>
        <taxon>Basidiomycota</taxon>
        <taxon>Ustilaginomycotina</taxon>
        <taxon>Exobasidiomycetes</taxon>
        <taxon>Microstromatales</taxon>
        <taxon>Microstromatales incertae sedis</taxon>
        <taxon>Jaminaea</taxon>
    </lineage>
</organism>
<feature type="compositionally biased region" description="Basic and acidic residues" evidence="1">
    <location>
        <begin position="325"/>
        <end position="344"/>
    </location>
</feature>
<reference evidence="2 3" key="1">
    <citation type="journal article" date="2018" name="Mol. Biol. Evol.">
        <title>Broad Genomic Sampling Reveals a Smut Pathogenic Ancestry of the Fungal Clade Ustilaginomycotina.</title>
        <authorList>
            <person name="Kijpornyongpan T."/>
            <person name="Mondo S.J."/>
            <person name="Barry K."/>
            <person name="Sandor L."/>
            <person name="Lee J."/>
            <person name="Lipzen A."/>
            <person name="Pangilinan J."/>
            <person name="LaButti K."/>
            <person name="Hainaut M."/>
            <person name="Henrissat B."/>
            <person name="Grigoriev I.V."/>
            <person name="Spatafora J.W."/>
            <person name="Aime M.C."/>
        </authorList>
    </citation>
    <scope>NUCLEOTIDE SEQUENCE [LARGE SCALE GENOMIC DNA]</scope>
    <source>
        <strain evidence="2 3">MCA 5214</strain>
    </source>
</reference>
<protein>
    <submittedName>
        <fullName evidence="2">Uncharacterized protein</fullName>
    </submittedName>
</protein>
<feature type="region of interest" description="Disordered" evidence="1">
    <location>
        <begin position="135"/>
        <end position="229"/>
    </location>
</feature>
<feature type="compositionally biased region" description="Polar residues" evidence="1">
    <location>
        <begin position="135"/>
        <end position="152"/>
    </location>
</feature>
<feature type="compositionally biased region" description="Low complexity" evidence="1">
    <location>
        <begin position="193"/>
        <end position="217"/>
    </location>
</feature>
<dbReference type="GeneID" id="37030695"/>
<sequence>MSTQLPKQGALKSDDRRRNDEEWLIRGANAWLLKQHKESNHPLPHIPATWNAALHQGYLFPADFWRFIAIACCRRRTPHNVQNFPTTGEFSPLGTELALSRLNTAFDTYAHLHPTAHLQNTFKEQAITLVKSVTAQDVSPTTQSTTSSNASPNEEAKSRKRAKISIPESSQVHGGAGPPTFYSPIDHPALINGSANGSGSGVASSSNGVQQGPATSLPLPPPPAPAADLLPQPRLALQTEAPKTITQAALITSTTSEFAGPAHSISNVRALMALANLTNRANSEPLTCVSPTVLVKKPVDPAVVHDGAISAANDAIAVSANGKATQDDPEVKSKEDESDAKARELAASAQSGCGVA</sequence>
<accession>A0A316UP63</accession>
<evidence type="ECO:0000256" key="1">
    <source>
        <dbReference type="SAM" id="MobiDB-lite"/>
    </source>
</evidence>
<evidence type="ECO:0000313" key="3">
    <source>
        <dbReference type="Proteomes" id="UP000245884"/>
    </source>
</evidence>
<dbReference type="Proteomes" id="UP000245884">
    <property type="component" value="Unassembled WGS sequence"/>
</dbReference>
<gene>
    <name evidence="2" type="ORF">BDZ90DRAFT_275279</name>
</gene>
<evidence type="ECO:0000313" key="2">
    <source>
        <dbReference type="EMBL" id="PWN26558.1"/>
    </source>
</evidence>
<proteinExistence type="predicted"/>
<dbReference type="AlphaFoldDB" id="A0A316UP63"/>
<dbReference type="RefSeq" id="XP_025361170.1">
    <property type="nucleotide sequence ID" value="XM_025508872.1"/>
</dbReference>
<name>A0A316UP63_9BASI</name>
<keyword evidence="3" id="KW-1185">Reference proteome</keyword>